<evidence type="ECO:0000256" key="1">
    <source>
        <dbReference type="ARBA" id="ARBA00006484"/>
    </source>
</evidence>
<evidence type="ECO:0000313" key="4">
    <source>
        <dbReference type="Proteomes" id="UP000276770"/>
    </source>
</evidence>
<dbReference type="EMBL" id="RCVZ01000002">
    <property type="protein sequence ID" value="RLQ97091.1"/>
    <property type="molecule type" value="Genomic_DNA"/>
</dbReference>
<dbReference type="PRINTS" id="PR00080">
    <property type="entry name" value="SDRFAMILY"/>
</dbReference>
<dbReference type="SUPFAM" id="SSF51735">
    <property type="entry name" value="NAD(P)-binding Rossmann-fold domains"/>
    <property type="match status" value="1"/>
</dbReference>
<gene>
    <name evidence="3" type="ORF">D9X91_02725</name>
</gene>
<accession>A0A3L7K4U5</accession>
<organism evidence="3 4">
    <name type="scientific">Falsibacillus albus</name>
    <dbReference type="NCBI Taxonomy" id="2478915"/>
    <lineage>
        <taxon>Bacteria</taxon>
        <taxon>Bacillati</taxon>
        <taxon>Bacillota</taxon>
        <taxon>Bacilli</taxon>
        <taxon>Bacillales</taxon>
        <taxon>Bacillaceae</taxon>
        <taxon>Falsibacillus</taxon>
    </lineage>
</organism>
<dbReference type="PANTHER" id="PTHR42879:SF2">
    <property type="entry name" value="3-OXOACYL-[ACYL-CARRIER-PROTEIN] REDUCTASE FABG"/>
    <property type="match status" value="1"/>
</dbReference>
<proteinExistence type="inferred from homology"/>
<protein>
    <submittedName>
        <fullName evidence="3">SDR family oxidoreductase</fullName>
    </submittedName>
</protein>
<dbReference type="GO" id="GO:0016491">
    <property type="term" value="F:oxidoreductase activity"/>
    <property type="evidence" value="ECO:0007669"/>
    <property type="project" value="UniProtKB-KW"/>
</dbReference>
<evidence type="ECO:0000256" key="2">
    <source>
        <dbReference type="ARBA" id="ARBA00023002"/>
    </source>
</evidence>
<dbReference type="GO" id="GO:0008206">
    <property type="term" value="P:bile acid metabolic process"/>
    <property type="evidence" value="ECO:0007669"/>
    <property type="project" value="UniProtKB-ARBA"/>
</dbReference>
<dbReference type="InterPro" id="IPR036291">
    <property type="entry name" value="NAD(P)-bd_dom_sf"/>
</dbReference>
<dbReference type="PROSITE" id="PS00061">
    <property type="entry name" value="ADH_SHORT"/>
    <property type="match status" value="1"/>
</dbReference>
<name>A0A3L7K4U5_9BACI</name>
<dbReference type="Proteomes" id="UP000276770">
    <property type="component" value="Unassembled WGS sequence"/>
</dbReference>
<comment type="caution">
    <text evidence="3">The sequence shown here is derived from an EMBL/GenBank/DDBJ whole genome shotgun (WGS) entry which is preliminary data.</text>
</comment>
<dbReference type="InterPro" id="IPR020904">
    <property type="entry name" value="Sc_DH/Rdtase_CS"/>
</dbReference>
<evidence type="ECO:0000313" key="3">
    <source>
        <dbReference type="EMBL" id="RLQ97091.1"/>
    </source>
</evidence>
<dbReference type="InterPro" id="IPR050259">
    <property type="entry name" value="SDR"/>
</dbReference>
<dbReference type="NCBIfam" id="NF005559">
    <property type="entry name" value="PRK07231.1"/>
    <property type="match status" value="1"/>
</dbReference>
<dbReference type="RefSeq" id="WP_121679040.1">
    <property type="nucleotide sequence ID" value="NZ_RCVZ01000002.1"/>
</dbReference>
<comment type="similarity">
    <text evidence="1">Belongs to the short-chain dehydrogenases/reductases (SDR) family.</text>
</comment>
<sequence>MFNQKIVVVTGGAQGIGKGIAKAFAQADGTVIFIDRNLDEGNKTLDELKQQKLNVQFVQADLSRLDEASKVMKSIADEYGKIDILINNAGASKFQSIWEVTEVDWNEIINNNLSSVFYCSREAAKYMKETGGTIVNVASTRAFQSEANTEAYSASKGGISSLTHALAITLGNYGIRVNAISPGWIETSSYEELREVDHGQHPANRVGKPEDVAKACLYLADPANDFVTGINLVVDGGMTRKMIYEH</sequence>
<dbReference type="AlphaFoldDB" id="A0A3L7K4U5"/>
<dbReference type="Pfam" id="PF13561">
    <property type="entry name" value="adh_short_C2"/>
    <property type="match status" value="1"/>
</dbReference>
<reference evidence="3 4" key="1">
    <citation type="submission" date="2018-10" db="EMBL/GenBank/DDBJ databases">
        <title>Falsibacillus sp. genome draft.</title>
        <authorList>
            <person name="Shi S."/>
        </authorList>
    </citation>
    <scope>NUCLEOTIDE SEQUENCE [LARGE SCALE GENOMIC DNA]</scope>
    <source>
        <strain evidence="3 4">GY 10110</strain>
    </source>
</reference>
<dbReference type="Gene3D" id="3.40.50.720">
    <property type="entry name" value="NAD(P)-binding Rossmann-like Domain"/>
    <property type="match status" value="1"/>
</dbReference>
<dbReference type="FunFam" id="3.40.50.720:FF:000084">
    <property type="entry name" value="Short-chain dehydrogenase reductase"/>
    <property type="match status" value="1"/>
</dbReference>
<keyword evidence="2" id="KW-0560">Oxidoreductase</keyword>
<keyword evidence="4" id="KW-1185">Reference proteome</keyword>
<dbReference type="PRINTS" id="PR00081">
    <property type="entry name" value="GDHRDH"/>
</dbReference>
<dbReference type="OrthoDB" id="9803333at2"/>
<dbReference type="InterPro" id="IPR002347">
    <property type="entry name" value="SDR_fam"/>
</dbReference>
<dbReference type="PANTHER" id="PTHR42879">
    <property type="entry name" value="3-OXOACYL-(ACYL-CARRIER-PROTEIN) REDUCTASE"/>
    <property type="match status" value="1"/>
</dbReference>